<accession>W9C3Y3</accession>
<keyword evidence="3" id="KW-1185">Reference proteome</keyword>
<comment type="caution">
    <text evidence="2">The sequence shown here is derived from an EMBL/GenBank/DDBJ whole genome shotgun (WGS) entry which is preliminary data.</text>
</comment>
<proteinExistence type="predicted"/>
<dbReference type="OrthoDB" id="3429372at2759"/>
<evidence type="ECO:0000313" key="3">
    <source>
        <dbReference type="Proteomes" id="UP000019487"/>
    </source>
</evidence>
<evidence type="ECO:0000313" key="2">
    <source>
        <dbReference type="EMBL" id="ESZ91457.1"/>
    </source>
</evidence>
<organism evidence="2 3">
    <name type="scientific">Sclerotinia borealis (strain F-4128)</name>
    <dbReference type="NCBI Taxonomy" id="1432307"/>
    <lineage>
        <taxon>Eukaryota</taxon>
        <taxon>Fungi</taxon>
        <taxon>Dikarya</taxon>
        <taxon>Ascomycota</taxon>
        <taxon>Pezizomycotina</taxon>
        <taxon>Leotiomycetes</taxon>
        <taxon>Helotiales</taxon>
        <taxon>Sclerotiniaceae</taxon>
        <taxon>Sclerotinia</taxon>
    </lineage>
</organism>
<name>W9C3Y3_SCLBF</name>
<feature type="signal peptide" evidence="1">
    <location>
        <begin position="1"/>
        <end position="18"/>
    </location>
</feature>
<protein>
    <submittedName>
        <fullName evidence="2">Uncharacterized protein</fullName>
    </submittedName>
</protein>
<dbReference type="AlphaFoldDB" id="W9C3Y3"/>
<dbReference type="EMBL" id="AYSA01000497">
    <property type="protein sequence ID" value="ESZ91457.1"/>
    <property type="molecule type" value="Genomic_DNA"/>
</dbReference>
<dbReference type="Proteomes" id="UP000019487">
    <property type="component" value="Unassembled WGS sequence"/>
</dbReference>
<reference evidence="2 3" key="1">
    <citation type="journal article" date="2014" name="Genome Announc.">
        <title>Draft genome sequence of Sclerotinia borealis, a psychrophilic plant pathogenic fungus.</title>
        <authorList>
            <person name="Mardanov A.V."/>
            <person name="Beletsky A.V."/>
            <person name="Kadnikov V.V."/>
            <person name="Ignatov A.N."/>
            <person name="Ravin N.V."/>
        </authorList>
    </citation>
    <scope>NUCLEOTIDE SEQUENCE [LARGE SCALE GENOMIC DNA]</scope>
    <source>
        <strain evidence="3">F-4157</strain>
    </source>
</reference>
<evidence type="ECO:0000256" key="1">
    <source>
        <dbReference type="SAM" id="SignalP"/>
    </source>
</evidence>
<gene>
    <name evidence="2" type="ORF">SBOR_8180</name>
</gene>
<feature type="chain" id="PRO_5004918263" evidence="1">
    <location>
        <begin position="19"/>
        <end position="212"/>
    </location>
</feature>
<keyword evidence="1" id="KW-0732">Signal</keyword>
<dbReference type="HOGENOM" id="CLU_1309930_0_0_1"/>
<sequence length="212" mass="23788">MRVPFATVLLPLFFSVSAKTVLDVEPIYIGEVFDPPAMYFLAWTSSTPSTSKEVGESTTSHTPEWCRSAIDISNSANFSITHPQFTGGNLTNLRFHNYFSEDAYIDRNGEKWGECYVTPESKYIGGCGNSDRWFGWGKLTWSCWPVIEDVKHHHIMRYEDEDEEMDIGTMSLSVGSGYTGAMKRSGRIQETGKPRGSEVKEAFTAVMTGSNY</sequence>